<dbReference type="AlphaFoldDB" id="A0A3G5FHP5"/>
<dbReference type="SUPFAM" id="SSF56300">
    <property type="entry name" value="Metallo-dependent phosphatases"/>
    <property type="match status" value="1"/>
</dbReference>
<dbReference type="GO" id="GO:0046872">
    <property type="term" value="F:metal ion binding"/>
    <property type="evidence" value="ECO:0007669"/>
    <property type="project" value="InterPro"/>
</dbReference>
<dbReference type="InterPro" id="IPR004843">
    <property type="entry name" value="Calcineurin-like_PHP"/>
</dbReference>
<dbReference type="SUPFAM" id="SSF49363">
    <property type="entry name" value="Purple acid phosphatase, N-terminal domain"/>
    <property type="match status" value="1"/>
</dbReference>
<evidence type="ECO:0000259" key="4">
    <source>
        <dbReference type="Pfam" id="PF16656"/>
    </source>
</evidence>
<evidence type="ECO:0000259" key="3">
    <source>
        <dbReference type="Pfam" id="PF00149"/>
    </source>
</evidence>
<feature type="domain" description="Purple acid phosphatase N-terminal" evidence="4">
    <location>
        <begin position="63"/>
        <end position="216"/>
    </location>
</feature>
<dbReference type="Pfam" id="PF16656">
    <property type="entry name" value="Pur_ac_phosph_N"/>
    <property type="match status" value="1"/>
</dbReference>
<dbReference type="RefSeq" id="WP_103892823.1">
    <property type="nucleotide sequence ID" value="NZ_CP027768.1"/>
</dbReference>
<keyword evidence="1 2" id="KW-0732">Signal</keyword>
<dbReference type="PANTHER" id="PTHR45867:SF3">
    <property type="entry name" value="ACID PHOSPHATASE TYPE 7"/>
    <property type="match status" value="1"/>
</dbReference>
<sequence>MKKQRCYTSLSIGLLSLIVFAACSRVDSATEKANGSKKSSSTSDIELLEEKPEVAKVKRSNQPNRIVANFNGDTKTEMGFNWYTTDKFDDASVWVSTSKDMADAQAFEAKAERVTSRYGQRDKEGNFIYADIKRDKEGEVVEKNGKAEINGYYTDKEITADNKDWTSGDNIGSLDLEDVTEYSYKAKASGLQPDTTYYYQVGSEKGDVSGTGTFTTSGENGDEFKFVHYTDTQNAYWNENVRNEADFGADTIKQALETAGDANFVLHTGDIVEIAEVEDEWQDIYGKSEEFWMKQPLAMVPGNHDEYALNEDDDLLTEIYNQHVNVPAENNAKDGGSYYSYDYNGVHFVVANTNDNKKSKDNPEEKALGKKQMDWIEKDIKEARSNGTNWVVMTYHKPLFSRSYHSLEDEDVQAVREEFMEQIDELDVDLALQGHDHVSSRTEPLNYLPTNESFSNAKIDEADKIKKEGTEYYQSPEGTVFVLPNNGGTKAYDDIYSKGVQHVHSVRPELDWLTQNDIDYWNSLFAYGTQPQNSTEFDDSHENARDSSTQNFAVYDVKNDELGVKIYQINGDLAKDENREVELVHEFGIDKN</sequence>
<dbReference type="PROSITE" id="PS51257">
    <property type="entry name" value="PROKAR_LIPOPROTEIN"/>
    <property type="match status" value="1"/>
</dbReference>
<name>A0A3G5FHP5_TETHA</name>
<evidence type="ECO:0000313" key="5">
    <source>
        <dbReference type="EMBL" id="AYW49801.1"/>
    </source>
</evidence>
<dbReference type="PANTHER" id="PTHR45867">
    <property type="entry name" value="PURPLE ACID PHOSPHATASE"/>
    <property type="match status" value="1"/>
</dbReference>
<dbReference type="EMBL" id="CP027768">
    <property type="protein sequence ID" value="AYW49801.1"/>
    <property type="molecule type" value="Genomic_DNA"/>
</dbReference>
<dbReference type="GO" id="GO:0003993">
    <property type="term" value="F:acid phosphatase activity"/>
    <property type="evidence" value="ECO:0007669"/>
    <property type="project" value="InterPro"/>
</dbReference>
<evidence type="ECO:0000313" key="6">
    <source>
        <dbReference type="Proteomes" id="UP000280475"/>
    </source>
</evidence>
<dbReference type="InterPro" id="IPR029052">
    <property type="entry name" value="Metallo-depent_PP-like"/>
</dbReference>
<dbReference type="Proteomes" id="UP000280475">
    <property type="component" value="Chromosome"/>
</dbReference>
<protein>
    <submittedName>
        <fullName evidence="5">Serine/threonine protein phosphatase</fullName>
    </submittedName>
</protein>
<dbReference type="InterPro" id="IPR008963">
    <property type="entry name" value="Purple_acid_Pase-like_N"/>
</dbReference>
<feature type="signal peptide" evidence="2">
    <location>
        <begin position="1"/>
        <end position="21"/>
    </location>
</feature>
<dbReference type="Pfam" id="PF00149">
    <property type="entry name" value="Metallophos"/>
    <property type="match status" value="1"/>
</dbReference>
<organism evidence="5 6">
    <name type="scientific">Tetragenococcus halophilus</name>
    <name type="common">Pediococcus halophilus</name>
    <dbReference type="NCBI Taxonomy" id="51669"/>
    <lineage>
        <taxon>Bacteria</taxon>
        <taxon>Bacillati</taxon>
        <taxon>Bacillota</taxon>
        <taxon>Bacilli</taxon>
        <taxon>Lactobacillales</taxon>
        <taxon>Enterococcaceae</taxon>
        <taxon>Tetragenococcus</taxon>
    </lineage>
</organism>
<proteinExistence type="predicted"/>
<feature type="domain" description="Calcineurin-like phosphoesterase" evidence="3">
    <location>
        <begin position="224"/>
        <end position="438"/>
    </location>
</feature>
<dbReference type="Gene3D" id="3.60.21.10">
    <property type="match status" value="1"/>
</dbReference>
<evidence type="ECO:0000256" key="1">
    <source>
        <dbReference type="ARBA" id="ARBA00022729"/>
    </source>
</evidence>
<dbReference type="InterPro" id="IPR015914">
    <property type="entry name" value="PAPs_N"/>
</dbReference>
<feature type="chain" id="PRO_5038917334" evidence="2">
    <location>
        <begin position="22"/>
        <end position="592"/>
    </location>
</feature>
<accession>A0A3G5FHP5</accession>
<reference evidence="5 6" key="1">
    <citation type="journal article" date="2012" name="Int. J. Syst. Evol. Microbiol.">
        <title>Characterization of Tetragenococcus strains from sugar thick juice reveals a novel species, Tetragenococcus osmophilus sp. nov., and divides Tetragenococcus halophilus into two subspecies, T. halophilus subsp. halophilus subsp. nov. and T. halophilus subsp. flandriensis subsp. nov.</title>
        <authorList>
            <person name="Juste A."/>
            <person name="Van Trappen S."/>
            <person name="Verreth C."/>
            <person name="Cleenwerck I."/>
            <person name="De Vos P."/>
            <person name="Lievens B."/>
            <person name="Willems K.A."/>
        </authorList>
    </citation>
    <scope>NUCLEOTIDE SEQUENCE [LARGE SCALE GENOMIC DNA]</scope>
    <source>
        <strain evidence="5 6">LMG 26042</strain>
    </source>
</reference>
<gene>
    <name evidence="5" type="ORF">C7H83_04555</name>
</gene>
<dbReference type="Gene3D" id="2.60.40.380">
    <property type="entry name" value="Purple acid phosphatase-like, N-terminal"/>
    <property type="match status" value="1"/>
</dbReference>
<evidence type="ECO:0000256" key="2">
    <source>
        <dbReference type="SAM" id="SignalP"/>
    </source>
</evidence>